<comment type="caution">
    <text evidence="1">The sequence shown here is derived from an EMBL/GenBank/DDBJ whole genome shotgun (WGS) entry which is preliminary data.</text>
</comment>
<dbReference type="EMBL" id="CM024798">
    <property type="protein sequence ID" value="KAG8014339.1"/>
    <property type="molecule type" value="Genomic_DNA"/>
</dbReference>
<evidence type="ECO:0000313" key="2">
    <source>
        <dbReference type="Proteomes" id="UP000805704"/>
    </source>
</evidence>
<sequence length="75" mass="8492">LRVMISLLAGPLFYLTNQRLGCYRITPRFDVCQQTGADELTVNSPSLSTQDDAEKNKEKGGRHETVRLNLEMGFF</sequence>
<keyword evidence="2" id="KW-1185">Reference proteome</keyword>
<proteinExistence type="predicted"/>
<reference evidence="1" key="1">
    <citation type="submission" date="2020-04" db="EMBL/GenBank/DDBJ databases">
        <title>A chromosome-scale assembly and high-density genetic map of the yellow drum (Nibea albiflora) genome.</title>
        <authorList>
            <person name="Xu D."/>
            <person name="Zhang W."/>
            <person name="Chen R."/>
            <person name="Tan P."/>
            <person name="Wang L."/>
            <person name="Song H."/>
            <person name="Tian L."/>
            <person name="Zhu Q."/>
            <person name="Wang B."/>
        </authorList>
    </citation>
    <scope>NUCLEOTIDE SEQUENCE</scope>
    <source>
        <strain evidence="1">ZJHYS-2018</strain>
    </source>
</reference>
<name>A0ACB7FIJ9_NIBAL</name>
<feature type="non-terminal residue" evidence="1">
    <location>
        <position position="1"/>
    </location>
</feature>
<protein>
    <submittedName>
        <fullName evidence="1">Uncharacterized protein</fullName>
    </submittedName>
</protein>
<accession>A0ACB7FIJ9</accession>
<evidence type="ECO:0000313" key="1">
    <source>
        <dbReference type="EMBL" id="KAG8014339.1"/>
    </source>
</evidence>
<organism evidence="1 2">
    <name type="scientific">Nibea albiflora</name>
    <name type="common">Yellow drum</name>
    <name type="synonym">Corvina albiflora</name>
    <dbReference type="NCBI Taxonomy" id="240163"/>
    <lineage>
        <taxon>Eukaryota</taxon>
        <taxon>Metazoa</taxon>
        <taxon>Chordata</taxon>
        <taxon>Craniata</taxon>
        <taxon>Vertebrata</taxon>
        <taxon>Euteleostomi</taxon>
        <taxon>Actinopterygii</taxon>
        <taxon>Neopterygii</taxon>
        <taxon>Teleostei</taxon>
        <taxon>Neoteleostei</taxon>
        <taxon>Acanthomorphata</taxon>
        <taxon>Eupercaria</taxon>
        <taxon>Sciaenidae</taxon>
        <taxon>Nibea</taxon>
    </lineage>
</organism>
<gene>
    <name evidence="1" type="ORF">GBF38_017480</name>
</gene>
<dbReference type="Proteomes" id="UP000805704">
    <property type="component" value="Chromosome 10"/>
</dbReference>